<protein>
    <submittedName>
        <fullName evidence="1">DUF309 domain-containing protein</fullName>
    </submittedName>
</protein>
<gene>
    <name evidence="1" type="ORF">WMW72_03995</name>
</gene>
<dbReference type="SUPFAM" id="SSF140663">
    <property type="entry name" value="TTHA0068-like"/>
    <property type="match status" value="1"/>
</dbReference>
<evidence type="ECO:0000313" key="2">
    <source>
        <dbReference type="Proteomes" id="UP001469365"/>
    </source>
</evidence>
<dbReference type="Gene3D" id="1.10.3450.10">
    <property type="entry name" value="TTHA0068-like"/>
    <property type="match status" value="1"/>
</dbReference>
<proteinExistence type="predicted"/>
<dbReference type="RefSeq" id="WP_341414576.1">
    <property type="nucleotide sequence ID" value="NZ_JBBPCC010000002.1"/>
</dbReference>
<dbReference type="EMBL" id="JBBPCC010000002">
    <property type="protein sequence ID" value="MEK8127068.1"/>
    <property type="molecule type" value="Genomic_DNA"/>
</dbReference>
<dbReference type="Proteomes" id="UP001469365">
    <property type="component" value="Unassembled WGS sequence"/>
</dbReference>
<dbReference type="PANTHER" id="PTHR34796">
    <property type="entry name" value="EXPRESSED PROTEIN"/>
    <property type="match status" value="1"/>
</dbReference>
<evidence type="ECO:0000313" key="1">
    <source>
        <dbReference type="EMBL" id="MEK8127068.1"/>
    </source>
</evidence>
<dbReference type="InterPro" id="IPR005500">
    <property type="entry name" value="DUF309"/>
</dbReference>
<reference evidence="1 2" key="1">
    <citation type="submission" date="2024-04" db="EMBL/GenBank/DDBJ databases">
        <title>draft genome sequnece of Paenibacillus filicis.</title>
        <authorList>
            <person name="Kim D.-U."/>
        </authorList>
    </citation>
    <scope>NUCLEOTIDE SEQUENCE [LARGE SCALE GENOMIC DNA]</scope>
    <source>
        <strain evidence="1 2">KACC14197</strain>
    </source>
</reference>
<accession>A0ABU9DG82</accession>
<organism evidence="1 2">
    <name type="scientific">Paenibacillus filicis</name>
    <dbReference type="NCBI Taxonomy" id="669464"/>
    <lineage>
        <taxon>Bacteria</taxon>
        <taxon>Bacillati</taxon>
        <taxon>Bacillota</taxon>
        <taxon>Bacilli</taxon>
        <taxon>Bacillales</taxon>
        <taxon>Paenibacillaceae</taxon>
        <taxon>Paenibacillus</taxon>
    </lineage>
</organism>
<comment type="caution">
    <text evidence="1">The sequence shown here is derived from an EMBL/GenBank/DDBJ whole genome shotgun (WGS) entry which is preliminary data.</text>
</comment>
<dbReference type="PANTHER" id="PTHR34796:SF1">
    <property type="entry name" value="EXPRESSED PROTEIN"/>
    <property type="match status" value="1"/>
</dbReference>
<dbReference type="InterPro" id="IPR023203">
    <property type="entry name" value="TTHA0068_sf"/>
</dbReference>
<name>A0ABU9DG82_9BACL</name>
<sequence length="182" mass="21022">MAGYPEDYLNFLIYFHAERDYFECHEVLEEYWKEHPQDPNGDAYVVLIQIAVASYHERRGRRTGAAKMLAGAVERMGRASLTPLGLDHGETQQRLVRRLQELKEEEREFVDLNLPIADPALLAACRERCLEGGEWERPSPMENVFLLNKHTMRDRSGVIAERLRQKALRIGKGESEKGQELL</sequence>
<dbReference type="Pfam" id="PF03745">
    <property type="entry name" value="DUF309"/>
    <property type="match status" value="1"/>
</dbReference>
<keyword evidence="2" id="KW-1185">Reference proteome</keyword>